<proteinExistence type="predicted"/>
<evidence type="ECO:0000313" key="1">
    <source>
        <dbReference type="EMBL" id="QIF95536.1"/>
    </source>
</evidence>
<reference evidence="1 2" key="1">
    <citation type="submission" date="2020-01" db="EMBL/GenBank/DDBJ databases">
        <title>The genomic epidemiology of tigecycline resistance gene tet(X) variants in a swine farm in China.</title>
        <authorList>
            <person name="Peng K."/>
            <person name="Li R."/>
        </authorList>
    </citation>
    <scope>NUCLEOTIDE SEQUENCE [LARGE SCALE GENOMIC DNA]</scope>
    <source>
        <strain evidence="1 2">ZN3</strain>
    </source>
</reference>
<organism evidence="1 2">
    <name type="scientific">Proteus vulgaris</name>
    <dbReference type="NCBI Taxonomy" id="585"/>
    <lineage>
        <taxon>Bacteria</taxon>
        <taxon>Pseudomonadati</taxon>
        <taxon>Pseudomonadota</taxon>
        <taxon>Gammaproteobacteria</taxon>
        <taxon>Enterobacterales</taxon>
        <taxon>Morganellaceae</taxon>
        <taxon>Proteus</taxon>
    </lineage>
</organism>
<name>A0A6G6SP64_PROVU</name>
<dbReference type="RefSeq" id="WP_072069016.1">
    <property type="nucleotide sequence ID" value="NZ_CP047344.1"/>
</dbReference>
<gene>
    <name evidence="1" type="ORF">GTH24_17280</name>
</gene>
<accession>A0A6G6SP64</accession>
<dbReference type="InterPro" id="IPR035093">
    <property type="entry name" value="RelE/ParE_toxin_dom_sf"/>
</dbReference>
<dbReference type="Gene3D" id="3.30.2310.20">
    <property type="entry name" value="RelE-like"/>
    <property type="match status" value="1"/>
</dbReference>
<dbReference type="Proteomes" id="UP000503287">
    <property type="component" value="Chromosome"/>
</dbReference>
<sequence length="116" mass="13342">MKKTVNIRVSETALWSLKDAESFKLSCINNSETAAVFIDQLFDSAIDAISQDPTCYRYNAMLADKGIAIRERIDVNSQFRCLYEFNEENNTVDILLFISTKQDIEGMLYRCLILKK</sequence>
<dbReference type="AlphaFoldDB" id="A0A6G6SP64"/>
<protein>
    <submittedName>
        <fullName evidence="1">Type II toxin-antitoxin system RelE/ParE family toxin</fullName>
    </submittedName>
</protein>
<keyword evidence="2" id="KW-1185">Reference proteome</keyword>
<evidence type="ECO:0000313" key="2">
    <source>
        <dbReference type="Proteomes" id="UP000503287"/>
    </source>
</evidence>
<dbReference type="EMBL" id="CP047344">
    <property type="protein sequence ID" value="QIF95536.1"/>
    <property type="molecule type" value="Genomic_DNA"/>
</dbReference>